<dbReference type="GO" id="GO:0047617">
    <property type="term" value="F:fatty acyl-CoA hydrolase activity"/>
    <property type="evidence" value="ECO:0007669"/>
    <property type="project" value="TreeGrafter"/>
</dbReference>
<organism evidence="2 3">
    <name type="scientific">Aspergillus udagawae</name>
    <dbReference type="NCBI Taxonomy" id="91492"/>
    <lineage>
        <taxon>Eukaryota</taxon>
        <taxon>Fungi</taxon>
        <taxon>Dikarya</taxon>
        <taxon>Ascomycota</taxon>
        <taxon>Pezizomycotina</taxon>
        <taxon>Eurotiomycetes</taxon>
        <taxon>Eurotiomycetidae</taxon>
        <taxon>Eurotiales</taxon>
        <taxon>Aspergillaceae</taxon>
        <taxon>Aspergillus</taxon>
        <taxon>Aspergillus subgen. Fumigati</taxon>
    </lineage>
</organism>
<gene>
    <name evidence="2" type="ORF">IFM46972_06477</name>
</gene>
<dbReference type="CDD" id="cd00586">
    <property type="entry name" value="4HBT"/>
    <property type="match status" value="1"/>
</dbReference>
<comment type="caution">
    <text evidence="2">The sequence shown here is derived from an EMBL/GenBank/DDBJ whole genome shotgun (WGS) entry which is preliminary data.</text>
</comment>
<dbReference type="FunFam" id="3.10.129.10:FF:000083">
    <property type="entry name" value="Thioesterase/thiol ester dehydrase-isomerase"/>
    <property type="match status" value="1"/>
</dbReference>
<dbReference type="EMBL" id="BLKC01000044">
    <property type="protein sequence ID" value="GFF41240.1"/>
    <property type="molecule type" value="Genomic_DNA"/>
</dbReference>
<dbReference type="Proteomes" id="UP000465221">
    <property type="component" value="Unassembled WGS sequence"/>
</dbReference>
<reference evidence="2 3" key="1">
    <citation type="submission" date="2020-01" db="EMBL/GenBank/DDBJ databases">
        <title>Draft genome sequence of Aspergillus udagawae IFM 46972.</title>
        <authorList>
            <person name="Takahashi H."/>
            <person name="Yaguchi T."/>
        </authorList>
    </citation>
    <scope>NUCLEOTIDE SEQUENCE [LARGE SCALE GENOMIC DNA]</scope>
    <source>
        <strain evidence="2 3">IFM 46972</strain>
    </source>
</reference>
<evidence type="ECO:0008006" key="4">
    <source>
        <dbReference type="Google" id="ProtNLM"/>
    </source>
</evidence>
<dbReference type="PANTHER" id="PTHR31793:SF39">
    <property type="entry name" value="THIOESTERASE_THIOL ESTER DEHYDRASE-ISOMERASE"/>
    <property type="match status" value="1"/>
</dbReference>
<dbReference type="PANTHER" id="PTHR31793">
    <property type="entry name" value="4-HYDROXYBENZOYL-COA THIOESTERASE FAMILY MEMBER"/>
    <property type="match status" value="1"/>
</dbReference>
<feature type="compositionally biased region" description="Polar residues" evidence="1">
    <location>
        <begin position="32"/>
        <end position="44"/>
    </location>
</feature>
<dbReference type="Pfam" id="PF13279">
    <property type="entry name" value="4HBT_2"/>
    <property type="match status" value="1"/>
</dbReference>
<proteinExistence type="predicted"/>
<dbReference type="Gene3D" id="3.10.129.10">
    <property type="entry name" value="Hotdog Thioesterase"/>
    <property type="match status" value="1"/>
</dbReference>
<dbReference type="AlphaFoldDB" id="A0A8H3RX57"/>
<protein>
    <recommendedName>
        <fullName evidence="4">Thioesterase/thiol ester dehydrase-isomerase</fullName>
    </recommendedName>
</protein>
<accession>A0A8H3RX57</accession>
<dbReference type="SUPFAM" id="SSF54637">
    <property type="entry name" value="Thioesterase/thiol ester dehydrase-isomerase"/>
    <property type="match status" value="1"/>
</dbReference>
<name>A0A8H3RX57_9EURO</name>
<sequence>MIAIQTLKRQSLAAITSRASSCYCRFFSISPTSQDSHTSTSRQPPSKPHSIDPRWLTMIKRRIGKCMMFGLKPPQVEEAGNILQRIARDWRELIAGSEGYLTDEWRRGLYRQTVAWGEMGLRKQDSCNGTMLMEDVLRWQQDSMVRHVNNVMYLRYAETARVYFVRNFAVHIDPTHKKEWMNLVSPKGVGVIVRSLKIDYKFPMTYPDKVTVYHKLVHDPSAQQSQYAFDLQAMILSEARQRPAARVHEDIVVYDYKQNKKTTLPPFVEAQFQTMWELQERARKHWQQQILDIETQVRQLEVESWDREDAVEDMGSARK</sequence>
<evidence type="ECO:0000313" key="3">
    <source>
        <dbReference type="Proteomes" id="UP000465221"/>
    </source>
</evidence>
<evidence type="ECO:0000313" key="2">
    <source>
        <dbReference type="EMBL" id="GFF41240.1"/>
    </source>
</evidence>
<evidence type="ECO:0000256" key="1">
    <source>
        <dbReference type="SAM" id="MobiDB-lite"/>
    </source>
</evidence>
<dbReference type="InterPro" id="IPR029069">
    <property type="entry name" value="HotDog_dom_sf"/>
</dbReference>
<dbReference type="InterPro" id="IPR050563">
    <property type="entry name" value="4-hydroxybenzoyl-CoA_TE"/>
</dbReference>
<feature type="region of interest" description="Disordered" evidence="1">
    <location>
        <begin position="32"/>
        <end position="51"/>
    </location>
</feature>